<feature type="region of interest" description="Disordered" evidence="1">
    <location>
        <begin position="1"/>
        <end position="33"/>
    </location>
</feature>
<dbReference type="EMBL" id="CH991548">
    <property type="protein sequence ID" value="EDQ90306.1"/>
    <property type="molecule type" value="Genomic_DNA"/>
</dbReference>
<keyword evidence="3" id="KW-1185">Reference proteome</keyword>
<evidence type="ECO:0000313" key="3">
    <source>
        <dbReference type="Proteomes" id="UP000001357"/>
    </source>
</evidence>
<name>A9UWZ9_MONBE</name>
<dbReference type="RefSeq" id="XP_001745073.1">
    <property type="nucleotide sequence ID" value="XM_001745021.1"/>
</dbReference>
<dbReference type="GeneID" id="5890131"/>
<feature type="compositionally biased region" description="Low complexity" evidence="1">
    <location>
        <begin position="71"/>
        <end position="89"/>
    </location>
</feature>
<dbReference type="AlphaFoldDB" id="A9UWZ9"/>
<evidence type="ECO:0000313" key="2">
    <source>
        <dbReference type="EMBL" id="EDQ90306.1"/>
    </source>
</evidence>
<reference evidence="2 3" key="1">
    <citation type="journal article" date="2008" name="Nature">
        <title>The genome of the choanoflagellate Monosiga brevicollis and the origin of metazoans.</title>
        <authorList>
            <consortium name="JGI Sequencing"/>
            <person name="King N."/>
            <person name="Westbrook M.J."/>
            <person name="Young S.L."/>
            <person name="Kuo A."/>
            <person name="Abedin M."/>
            <person name="Chapman J."/>
            <person name="Fairclough S."/>
            <person name="Hellsten U."/>
            <person name="Isogai Y."/>
            <person name="Letunic I."/>
            <person name="Marr M."/>
            <person name="Pincus D."/>
            <person name="Putnam N."/>
            <person name="Rokas A."/>
            <person name="Wright K.J."/>
            <person name="Zuzow R."/>
            <person name="Dirks W."/>
            <person name="Good M."/>
            <person name="Goodstein D."/>
            <person name="Lemons D."/>
            <person name="Li W."/>
            <person name="Lyons J.B."/>
            <person name="Morris A."/>
            <person name="Nichols S."/>
            <person name="Richter D.J."/>
            <person name="Salamov A."/>
            <person name="Bork P."/>
            <person name="Lim W.A."/>
            <person name="Manning G."/>
            <person name="Miller W.T."/>
            <person name="McGinnis W."/>
            <person name="Shapiro H."/>
            <person name="Tjian R."/>
            <person name="Grigoriev I.V."/>
            <person name="Rokhsar D."/>
        </authorList>
    </citation>
    <scope>NUCLEOTIDE SEQUENCE [LARGE SCALE GENOMIC DNA]</scope>
    <source>
        <strain evidence="3">MX1 / ATCC 50154</strain>
    </source>
</reference>
<organism evidence="2 3">
    <name type="scientific">Monosiga brevicollis</name>
    <name type="common">Choanoflagellate</name>
    <dbReference type="NCBI Taxonomy" id="81824"/>
    <lineage>
        <taxon>Eukaryota</taxon>
        <taxon>Choanoflagellata</taxon>
        <taxon>Craspedida</taxon>
        <taxon>Salpingoecidae</taxon>
        <taxon>Monosiga</taxon>
    </lineage>
</organism>
<evidence type="ECO:0000256" key="1">
    <source>
        <dbReference type="SAM" id="MobiDB-lite"/>
    </source>
</evidence>
<feature type="non-terminal residue" evidence="2">
    <location>
        <position position="218"/>
    </location>
</feature>
<sequence length="218" mass="24180">MATRYAAYTAGRQHQLPASGALSGVGDESNPEQEALEAKLHAARSLQCDVVTPQLAVLLAQELLVDLEPVKPPVTTKQKPPSAAAASPRPSRRASRAQLPPRPPAVNLPSRHTLTSIATLFDIPATGQSWLALALRIRDECARRRGPAASERLLRQLHRYELHRCLHLLQLAMTIFISRHHQLAQRQKHEQAMAAAHHLTPTTPRLRRRSLLGINRDR</sequence>
<accession>A9UWZ9</accession>
<dbReference type="Proteomes" id="UP000001357">
    <property type="component" value="Unassembled WGS sequence"/>
</dbReference>
<feature type="region of interest" description="Disordered" evidence="1">
    <location>
        <begin position="71"/>
        <end position="110"/>
    </location>
</feature>
<gene>
    <name evidence="2" type="ORF">MONBRDRAFT_7450</name>
</gene>
<dbReference type="InParanoid" id="A9UWZ9"/>
<protein>
    <submittedName>
        <fullName evidence="2">Uncharacterized protein</fullName>
    </submittedName>
</protein>
<dbReference type="KEGG" id="mbr:MONBRDRAFT_7450"/>
<proteinExistence type="predicted"/>